<dbReference type="GO" id="GO:0005634">
    <property type="term" value="C:nucleus"/>
    <property type="evidence" value="ECO:0000318"/>
    <property type="project" value="GO_Central"/>
</dbReference>
<dbReference type="GO" id="GO:0006301">
    <property type="term" value="P:DNA damage tolerance"/>
    <property type="evidence" value="ECO:0000318"/>
    <property type="project" value="GO_Central"/>
</dbReference>
<keyword evidence="7" id="KW-1185">Reference proteome</keyword>
<protein>
    <submittedName>
        <fullName evidence="6">Bendless protein, putative</fullName>
    </submittedName>
</protein>
<evidence type="ECO:0000313" key="6">
    <source>
        <dbReference type="EMBL" id="EAY19361.1"/>
    </source>
</evidence>
<feature type="active site" description="Glycyl thioester intermediate" evidence="3">
    <location>
        <position position="79"/>
    </location>
</feature>
<dbReference type="FunFam" id="3.10.110.10:FF:000110">
    <property type="entry name" value="Ubiquitin-conjugating enzyme family protein"/>
    <property type="match status" value="1"/>
</dbReference>
<evidence type="ECO:0000259" key="5">
    <source>
        <dbReference type="PROSITE" id="PS50127"/>
    </source>
</evidence>
<dbReference type="SMR" id="A2DJZ7"/>
<dbReference type="PROSITE" id="PS50127">
    <property type="entry name" value="UBC_2"/>
    <property type="match status" value="1"/>
</dbReference>
<dbReference type="InterPro" id="IPR023313">
    <property type="entry name" value="UBQ-conjugating_AS"/>
</dbReference>
<dbReference type="PROSITE" id="PS00183">
    <property type="entry name" value="UBC_1"/>
    <property type="match status" value="1"/>
</dbReference>
<evidence type="ECO:0000313" key="7">
    <source>
        <dbReference type="Proteomes" id="UP000001542"/>
    </source>
</evidence>
<dbReference type="EMBL" id="DS113209">
    <property type="protein sequence ID" value="EAY19361.1"/>
    <property type="molecule type" value="Genomic_DNA"/>
</dbReference>
<dbReference type="SUPFAM" id="SSF54495">
    <property type="entry name" value="UBC-like"/>
    <property type="match status" value="1"/>
</dbReference>
<dbReference type="InterPro" id="IPR016135">
    <property type="entry name" value="UBQ-conjugating_enzyme/RWD"/>
</dbReference>
<dbReference type="PANTHER" id="PTHR24068">
    <property type="entry name" value="UBIQUITIN-CONJUGATING ENZYME E2"/>
    <property type="match status" value="1"/>
</dbReference>
<dbReference type="InParanoid" id="A2DJZ7"/>
<reference evidence="6" key="2">
    <citation type="journal article" date="2007" name="Science">
        <title>Draft genome sequence of the sexually transmitted pathogen Trichomonas vaginalis.</title>
        <authorList>
            <person name="Carlton J.M."/>
            <person name="Hirt R.P."/>
            <person name="Silva J.C."/>
            <person name="Delcher A.L."/>
            <person name="Schatz M."/>
            <person name="Zhao Q."/>
            <person name="Wortman J.R."/>
            <person name="Bidwell S.L."/>
            <person name="Alsmark U.C.M."/>
            <person name="Besteiro S."/>
            <person name="Sicheritz-Ponten T."/>
            <person name="Noel C.J."/>
            <person name="Dacks J.B."/>
            <person name="Foster P.G."/>
            <person name="Simillion C."/>
            <person name="Van de Peer Y."/>
            <person name="Miranda-Saavedra D."/>
            <person name="Barton G.J."/>
            <person name="Westrop G.D."/>
            <person name="Mueller S."/>
            <person name="Dessi D."/>
            <person name="Fiori P.L."/>
            <person name="Ren Q."/>
            <person name="Paulsen I."/>
            <person name="Zhang H."/>
            <person name="Bastida-Corcuera F.D."/>
            <person name="Simoes-Barbosa A."/>
            <person name="Brown M.T."/>
            <person name="Hayes R.D."/>
            <person name="Mukherjee M."/>
            <person name="Okumura C.Y."/>
            <person name="Schneider R."/>
            <person name="Smith A.J."/>
            <person name="Vanacova S."/>
            <person name="Villalvazo M."/>
            <person name="Haas B.J."/>
            <person name="Pertea M."/>
            <person name="Feldblyum T.V."/>
            <person name="Utterback T.R."/>
            <person name="Shu C.L."/>
            <person name="Osoegawa K."/>
            <person name="de Jong P.J."/>
            <person name="Hrdy I."/>
            <person name="Horvathova L."/>
            <person name="Zubacova Z."/>
            <person name="Dolezal P."/>
            <person name="Malik S.B."/>
            <person name="Logsdon J.M. Jr."/>
            <person name="Henze K."/>
            <person name="Gupta A."/>
            <person name="Wang C.C."/>
            <person name="Dunne R.L."/>
            <person name="Upcroft J.A."/>
            <person name="Upcroft P."/>
            <person name="White O."/>
            <person name="Salzberg S.L."/>
            <person name="Tang P."/>
            <person name="Chiu C.-H."/>
            <person name="Lee Y.-S."/>
            <person name="Embley T.M."/>
            <person name="Coombs G.H."/>
            <person name="Mottram J.C."/>
            <person name="Tachezy J."/>
            <person name="Fraser-Liggett C.M."/>
            <person name="Johnson P.J."/>
        </authorList>
    </citation>
    <scope>NUCLEOTIDE SEQUENCE [LARGE SCALE GENOMIC DNA]</scope>
    <source>
        <strain evidence="6">G3</strain>
    </source>
</reference>
<dbReference type="AlphaFoldDB" id="A2DJZ7"/>
<dbReference type="VEuPathDB" id="TrichDB:TVAG_452760"/>
<proteinExistence type="inferred from homology"/>
<dbReference type="Proteomes" id="UP000001542">
    <property type="component" value="Unassembled WGS sequence"/>
</dbReference>
<keyword evidence="4" id="KW-0547">Nucleotide-binding</keyword>
<sequence>MREIKLLELNKNPDIYATTKDGNNRYLDAWVRGPPGSPYEHGVFKLEIFLPDKYPFDPPKCRFLTKVYHPNIDKLGRICLDVLKKNWSPAQTLITILLSIQSLLGDPNPSDPLDLEVANQWLMDTEKAKQIAKEWTEKYAHN</sequence>
<evidence type="ECO:0000256" key="3">
    <source>
        <dbReference type="PROSITE-ProRule" id="PRU10133"/>
    </source>
</evidence>
<dbReference type="RefSeq" id="XP_001580347.1">
    <property type="nucleotide sequence ID" value="XM_001580297.1"/>
</dbReference>
<keyword evidence="1" id="KW-0808">Transferase</keyword>
<dbReference type="KEGG" id="tva:5464887"/>
<dbReference type="OrthoDB" id="10252682at2759"/>
<dbReference type="eggNOG" id="KOG0417">
    <property type="taxonomic scope" value="Eukaryota"/>
</dbReference>
<dbReference type="VEuPathDB" id="TrichDB:TVAGG3_0290990"/>
<dbReference type="STRING" id="5722.A2DJZ7"/>
<dbReference type="GO" id="GO:0005524">
    <property type="term" value="F:ATP binding"/>
    <property type="evidence" value="ECO:0007669"/>
    <property type="project" value="UniProtKB-UniRule"/>
</dbReference>
<accession>A2DJZ7</accession>
<feature type="domain" description="UBC core" evidence="5">
    <location>
        <begin position="1"/>
        <end position="141"/>
    </location>
</feature>
<dbReference type="GO" id="GO:0061631">
    <property type="term" value="F:ubiquitin conjugating enzyme activity"/>
    <property type="evidence" value="ECO:0000318"/>
    <property type="project" value="GO_Central"/>
</dbReference>
<dbReference type="Gene3D" id="3.10.110.10">
    <property type="entry name" value="Ubiquitin Conjugating Enzyme"/>
    <property type="match status" value="1"/>
</dbReference>
<dbReference type="Pfam" id="PF00179">
    <property type="entry name" value="UQ_con"/>
    <property type="match status" value="1"/>
</dbReference>
<comment type="similarity">
    <text evidence="4">Belongs to the ubiquitin-conjugating enzyme family.</text>
</comment>
<evidence type="ECO:0000256" key="2">
    <source>
        <dbReference type="ARBA" id="ARBA00022786"/>
    </source>
</evidence>
<dbReference type="SMART" id="SM00212">
    <property type="entry name" value="UBCc"/>
    <property type="match status" value="1"/>
</dbReference>
<evidence type="ECO:0000256" key="4">
    <source>
        <dbReference type="RuleBase" id="RU362109"/>
    </source>
</evidence>
<dbReference type="GO" id="GO:0070534">
    <property type="term" value="P:protein K63-linked ubiquitination"/>
    <property type="evidence" value="ECO:0000318"/>
    <property type="project" value="GO_Central"/>
</dbReference>
<keyword evidence="2 4" id="KW-0833">Ubl conjugation pathway</keyword>
<reference evidence="6" key="1">
    <citation type="submission" date="2006-10" db="EMBL/GenBank/DDBJ databases">
        <authorList>
            <person name="Amadeo P."/>
            <person name="Zhao Q."/>
            <person name="Wortman J."/>
            <person name="Fraser-Liggett C."/>
            <person name="Carlton J."/>
        </authorList>
    </citation>
    <scope>NUCLEOTIDE SEQUENCE</scope>
    <source>
        <strain evidence="6">G3</strain>
    </source>
</reference>
<dbReference type="InterPro" id="IPR000608">
    <property type="entry name" value="UBC"/>
</dbReference>
<gene>
    <name evidence="6" type="ORF">TVAG_452760</name>
</gene>
<dbReference type="OMA" id="ANFKHFF"/>
<organism evidence="6 7">
    <name type="scientific">Trichomonas vaginalis (strain ATCC PRA-98 / G3)</name>
    <dbReference type="NCBI Taxonomy" id="412133"/>
    <lineage>
        <taxon>Eukaryota</taxon>
        <taxon>Metamonada</taxon>
        <taxon>Parabasalia</taxon>
        <taxon>Trichomonadida</taxon>
        <taxon>Trichomonadidae</taxon>
        <taxon>Trichomonas</taxon>
    </lineage>
</organism>
<dbReference type="FunCoup" id="A2DJZ7">
    <property type="interactions" value="711"/>
</dbReference>
<name>A2DJZ7_TRIV3</name>
<evidence type="ECO:0000256" key="1">
    <source>
        <dbReference type="ARBA" id="ARBA00022679"/>
    </source>
</evidence>
<keyword evidence="4" id="KW-0067">ATP-binding</keyword>